<gene>
    <name evidence="2" type="ORF">MESS2_350072</name>
</gene>
<accession>M5ERJ3</accession>
<sequence length="166" mass="17524">MPSVDDFAKENPSLSKGEASAPPSADDLRLLVEIIEVLPEAVNFAYAGIGYSVARNRVSDISVIPRSLGDLPSPPYAILTISHNTQLTTIHSIAASDLVGAVPFSMAGHLEPKACSKGPSEREIDWISKTGYNLVPRSDVAFSSNSATRSGGANDDSGVDDWCHAI</sequence>
<evidence type="ECO:0000313" key="3">
    <source>
        <dbReference type="Proteomes" id="UP000012062"/>
    </source>
</evidence>
<reference evidence="2 3" key="1">
    <citation type="submission" date="2013-02" db="EMBL/GenBank/DDBJ databases">
        <authorList>
            <person name="Genoscope - CEA"/>
        </authorList>
    </citation>
    <scope>NUCLEOTIDE SEQUENCE [LARGE SCALE GENOMIC DNA]</scope>
    <source>
        <strain evidence="2 3">STM 2683</strain>
    </source>
</reference>
<protein>
    <submittedName>
        <fullName evidence="2">Uncharacterized protein</fullName>
    </submittedName>
</protein>
<dbReference type="EMBL" id="CAUM01000101">
    <property type="protein sequence ID" value="CCV06700.1"/>
    <property type="molecule type" value="Genomic_DNA"/>
</dbReference>
<proteinExistence type="predicted"/>
<evidence type="ECO:0000256" key="1">
    <source>
        <dbReference type="SAM" id="MobiDB-lite"/>
    </source>
</evidence>
<comment type="caution">
    <text evidence="2">The sequence shown here is derived from an EMBL/GenBank/DDBJ whole genome shotgun (WGS) entry which is preliminary data.</text>
</comment>
<dbReference type="AlphaFoldDB" id="M5ERJ3"/>
<feature type="region of interest" description="Disordered" evidence="1">
    <location>
        <begin position="1"/>
        <end position="23"/>
    </location>
</feature>
<organism evidence="2 3">
    <name type="scientific">Mesorhizobium metallidurans STM 2683</name>
    <dbReference type="NCBI Taxonomy" id="1297569"/>
    <lineage>
        <taxon>Bacteria</taxon>
        <taxon>Pseudomonadati</taxon>
        <taxon>Pseudomonadota</taxon>
        <taxon>Alphaproteobacteria</taxon>
        <taxon>Hyphomicrobiales</taxon>
        <taxon>Phyllobacteriaceae</taxon>
        <taxon>Mesorhizobium</taxon>
    </lineage>
</organism>
<evidence type="ECO:0000313" key="2">
    <source>
        <dbReference type="EMBL" id="CCV06700.1"/>
    </source>
</evidence>
<dbReference type="Proteomes" id="UP000012062">
    <property type="component" value="Unassembled WGS sequence"/>
</dbReference>
<name>M5ERJ3_9HYPH</name>
<keyword evidence="3" id="KW-1185">Reference proteome</keyword>
<dbReference type="RefSeq" id="WP_008875620.1">
    <property type="nucleotide sequence ID" value="NZ_CAUM01000101.1"/>
</dbReference>